<evidence type="ECO:0000256" key="1">
    <source>
        <dbReference type="SAM" id="MobiDB-lite"/>
    </source>
</evidence>
<dbReference type="Proteomes" id="UP000386466">
    <property type="component" value="Unassembled WGS sequence"/>
</dbReference>
<dbReference type="EMBL" id="CAAGRJ010001337">
    <property type="protein sequence ID" value="VFV18980.1"/>
    <property type="molecule type" value="Genomic_DNA"/>
</dbReference>
<sequence>MAAASSKQTPDLDRILLATTADSPEERDCHLQQLADDSRGGKGTTKGGKQRLQKNQCPYCKEIGHGA</sequence>
<proteinExistence type="predicted"/>
<reference evidence="2 3" key="1">
    <citation type="submission" date="2019-01" db="EMBL/GenBank/DDBJ databases">
        <authorList>
            <person name="Alioto T."/>
            <person name="Alioto T."/>
        </authorList>
    </citation>
    <scope>NUCLEOTIDE SEQUENCE [LARGE SCALE GENOMIC DNA]</scope>
</reference>
<feature type="region of interest" description="Disordered" evidence="1">
    <location>
        <begin position="20"/>
        <end position="55"/>
    </location>
</feature>
<name>A0A485MDT1_LYNPA</name>
<feature type="compositionally biased region" description="Basic and acidic residues" evidence="1">
    <location>
        <begin position="24"/>
        <end position="40"/>
    </location>
</feature>
<accession>A0A485MDT1</accession>
<evidence type="ECO:0000313" key="3">
    <source>
        <dbReference type="Proteomes" id="UP000386466"/>
    </source>
</evidence>
<protein>
    <submittedName>
        <fullName evidence="2">Uncharacterized protein</fullName>
    </submittedName>
</protein>
<organism evidence="2 3">
    <name type="scientific">Lynx pardinus</name>
    <name type="common">Iberian lynx</name>
    <name type="synonym">Felis pardina</name>
    <dbReference type="NCBI Taxonomy" id="191816"/>
    <lineage>
        <taxon>Eukaryota</taxon>
        <taxon>Metazoa</taxon>
        <taxon>Chordata</taxon>
        <taxon>Craniata</taxon>
        <taxon>Vertebrata</taxon>
        <taxon>Euteleostomi</taxon>
        <taxon>Mammalia</taxon>
        <taxon>Eutheria</taxon>
        <taxon>Laurasiatheria</taxon>
        <taxon>Carnivora</taxon>
        <taxon>Feliformia</taxon>
        <taxon>Felidae</taxon>
        <taxon>Felinae</taxon>
        <taxon>Lynx</taxon>
    </lineage>
</organism>
<keyword evidence="3" id="KW-1185">Reference proteome</keyword>
<evidence type="ECO:0000313" key="2">
    <source>
        <dbReference type="EMBL" id="VFV18980.1"/>
    </source>
</evidence>
<gene>
    <name evidence="2" type="ORF">LYPA_23C012785</name>
</gene>
<dbReference type="AlphaFoldDB" id="A0A485MDT1"/>